<dbReference type="GO" id="GO:0016646">
    <property type="term" value="F:oxidoreductase activity, acting on the CH-NH group of donors, NAD or NADP as acceptor"/>
    <property type="evidence" value="ECO:0007669"/>
    <property type="project" value="UniProtKB-ARBA"/>
</dbReference>
<evidence type="ECO:0000256" key="6">
    <source>
        <dbReference type="ARBA" id="ARBA00023002"/>
    </source>
</evidence>
<dbReference type="SMART" id="SM00849">
    <property type="entry name" value="Lactamase_B"/>
    <property type="match status" value="1"/>
</dbReference>
<dbReference type="InterPro" id="IPR001279">
    <property type="entry name" value="Metallo-B-lactamas"/>
</dbReference>
<dbReference type="CDD" id="cd07709">
    <property type="entry name" value="flavodiiron_proteins_MBL-fold"/>
    <property type="match status" value="1"/>
</dbReference>
<feature type="domain" description="Flavodoxin-like" evidence="8">
    <location>
        <begin position="259"/>
        <end position="397"/>
    </location>
</feature>
<dbReference type="Gene3D" id="3.60.15.10">
    <property type="entry name" value="Ribonuclease Z/Hydroxyacylglutathione hydrolase-like"/>
    <property type="match status" value="1"/>
</dbReference>
<dbReference type="Pfam" id="PF01613">
    <property type="entry name" value="Flavin_Reduct"/>
    <property type="match status" value="1"/>
</dbReference>
<dbReference type="EMBL" id="NTFS01000477">
    <property type="protein sequence ID" value="PAX51090.1"/>
    <property type="molecule type" value="Genomic_DNA"/>
</dbReference>
<comment type="similarity">
    <text evidence="3">In the N-terminal section; belongs to the zinc metallo-hydrolase group 3 family.</text>
</comment>
<comment type="cofactor">
    <cofactor evidence="1">
        <name>Fe cation</name>
        <dbReference type="ChEBI" id="CHEBI:24875"/>
    </cofactor>
</comment>
<proteinExistence type="inferred from homology"/>
<dbReference type="GO" id="GO:0009055">
    <property type="term" value="F:electron transfer activity"/>
    <property type="evidence" value="ECO:0007669"/>
    <property type="project" value="InterPro"/>
</dbReference>
<keyword evidence="5" id="KW-0249">Electron transport</keyword>
<dbReference type="SUPFAM" id="SSF52218">
    <property type="entry name" value="Flavoproteins"/>
    <property type="match status" value="1"/>
</dbReference>
<dbReference type="Proteomes" id="UP000218238">
    <property type="component" value="Unassembled WGS sequence"/>
</dbReference>
<organism evidence="9 10">
    <name type="scientific">Brunnivagina elsteri CCALA 953</name>
    <dbReference type="NCBI Taxonomy" id="987040"/>
    <lineage>
        <taxon>Bacteria</taxon>
        <taxon>Bacillati</taxon>
        <taxon>Cyanobacteriota</taxon>
        <taxon>Cyanophyceae</taxon>
        <taxon>Nostocales</taxon>
        <taxon>Calotrichaceae</taxon>
        <taxon>Brunnivagina</taxon>
    </lineage>
</organism>
<accession>A0A2A2TBI0</accession>
<sequence>MNENLRDVQVLPIATNTTVLRSRSWTRQRFEIEYALARGTTSNSYVIQADKIAIIDPPAETFTEIYKEALRRCLELESIDYVIIGHFNPNRMATLRALMEIAPDVTFVTTVIGANYLKTAFSNPNLKVLAMRGKETLDLGKGHVLKFIPTPSPRWTEGLCTYDQQTQILYTDKLFSAHVCGDEIFDEDWGKFKEDQRYYYDSVMAPNAVHIKAALEKISDYQLRMIATGHGPLLRYGLIELVKFYKEWSQSQTERDIKVALLYASAYGNTATLAQAIALGLTKGGVAVELMNCEFAEPEEIKDAVEKSEGFIIGSPTIGGHAPTPIHTVLGTVLSIGDNNKLAGVFGSYGWSGEAFDLIEGKLKEAGFKLGFETIRARFKPSDKILKNCEESAIDFAQTLKRARKLRLPQPSASPVEQAVGRIVGSVCVITAQQGEISTAMMGAWVSQATFNPPGLTIAIAKERAIESLLHSGSKFALNILAEGKHQEYMKHFRKNFAPGEDRFAGFVTTTADNGCVVFVEDDTAYLECTVSKRMECGDHWVIYATIDNGKLIKPDATTAMHHRKSGSFY</sequence>
<dbReference type="Pfam" id="PF00258">
    <property type="entry name" value="Flavodoxin_1"/>
    <property type="match status" value="1"/>
</dbReference>
<dbReference type="InterPro" id="IPR002563">
    <property type="entry name" value="Flavin_Rdtase-like_dom"/>
</dbReference>
<dbReference type="PANTHER" id="PTHR32145:SF32">
    <property type="entry name" value="DIFLAVIN FLAVOPROTEIN A 4-RELATED"/>
    <property type="match status" value="1"/>
</dbReference>
<dbReference type="InterPro" id="IPR045761">
    <property type="entry name" value="ODP_dom"/>
</dbReference>
<dbReference type="PROSITE" id="PS50902">
    <property type="entry name" value="FLAVODOXIN_LIKE"/>
    <property type="match status" value="1"/>
</dbReference>
<dbReference type="InterPro" id="IPR012349">
    <property type="entry name" value="Split_barrel_FMN-bd"/>
</dbReference>
<comment type="function">
    <text evidence="7">Mediates electron transfer from NADH to oxygen, reducing it to water. This modular protein has 3 redox cofactors, in other organisms the same activity requires 2 or 3 proteins.</text>
</comment>
<comment type="caution">
    <text evidence="9">The sequence shown here is derived from an EMBL/GenBank/DDBJ whole genome shotgun (WGS) entry which is preliminary data.</text>
</comment>
<reference evidence="9 10" key="1">
    <citation type="submission" date="2017-08" db="EMBL/GenBank/DDBJ databases">
        <title>Draft genome sequence of filamentous cyanobacterium Calothrix elsteri CCALA 953.</title>
        <authorList>
            <person name="Gagunashvili A.N."/>
            <person name="Elster J."/>
            <person name="Andresson O.S."/>
        </authorList>
    </citation>
    <scope>NUCLEOTIDE SEQUENCE [LARGE SCALE GENOMIC DNA]</scope>
    <source>
        <strain evidence="9 10">CCALA 953</strain>
    </source>
</reference>
<evidence type="ECO:0000259" key="8">
    <source>
        <dbReference type="PROSITE" id="PS50902"/>
    </source>
</evidence>
<name>A0A2A2TBI0_9CYAN</name>
<dbReference type="RefSeq" id="WP_095724549.1">
    <property type="nucleotide sequence ID" value="NZ_NTFS01000477.1"/>
</dbReference>
<dbReference type="GO" id="GO:0010181">
    <property type="term" value="F:FMN binding"/>
    <property type="evidence" value="ECO:0007669"/>
    <property type="project" value="InterPro"/>
</dbReference>
<evidence type="ECO:0000256" key="1">
    <source>
        <dbReference type="ARBA" id="ARBA00001962"/>
    </source>
</evidence>
<dbReference type="OrthoDB" id="9807946at2"/>
<dbReference type="PANTHER" id="PTHR32145">
    <property type="entry name" value="DIFLAVIN FLAVOPROTEIN A 2-RELATED"/>
    <property type="match status" value="1"/>
</dbReference>
<gene>
    <name evidence="9" type="ORF">CK510_26730</name>
</gene>
<dbReference type="InterPro" id="IPR008254">
    <property type="entry name" value="Flavodoxin/NO_synth"/>
</dbReference>
<dbReference type="SMART" id="SM00903">
    <property type="entry name" value="Flavin_Reduct"/>
    <property type="match status" value="1"/>
</dbReference>
<dbReference type="Pfam" id="PF19583">
    <property type="entry name" value="ODP"/>
    <property type="match status" value="1"/>
</dbReference>
<dbReference type="SUPFAM" id="SSF56281">
    <property type="entry name" value="Metallo-hydrolase/oxidoreductase"/>
    <property type="match status" value="1"/>
</dbReference>
<evidence type="ECO:0000313" key="9">
    <source>
        <dbReference type="EMBL" id="PAX51090.1"/>
    </source>
</evidence>
<keyword evidence="10" id="KW-1185">Reference proteome</keyword>
<dbReference type="Gene3D" id="2.30.110.10">
    <property type="entry name" value="Electron Transport, Fmn-binding Protein, Chain A"/>
    <property type="match status" value="1"/>
</dbReference>
<keyword evidence="6" id="KW-0560">Oxidoreductase</keyword>
<evidence type="ECO:0000256" key="4">
    <source>
        <dbReference type="ARBA" id="ARBA00022448"/>
    </source>
</evidence>
<dbReference type="InterPro" id="IPR036866">
    <property type="entry name" value="RibonucZ/Hydroxyglut_hydro"/>
</dbReference>
<evidence type="ECO:0000256" key="2">
    <source>
        <dbReference type="ARBA" id="ARBA00006098"/>
    </source>
</evidence>
<evidence type="ECO:0000256" key="7">
    <source>
        <dbReference type="ARBA" id="ARBA00025633"/>
    </source>
</evidence>
<protein>
    <submittedName>
        <fullName evidence="9">Flavin oxidoreductase</fullName>
    </submittedName>
</protein>
<dbReference type="AlphaFoldDB" id="A0A2A2TBI0"/>
<evidence type="ECO:0000313" key="10">
    <source>
        <dbReference type="Proteomes" id="UP000218238"/>
    </source>
</evidence>
<dbReference type="InterPro" id="IPR001226">
    <property type="entry name" value="Flavodoxin_CS"/>
</dbReference>
<evidence type="ECO:0000256" key="3">
    <source>
        <dbReference type="ARBA" id="ARBA00007121"/>
    </source>
</evidence>
<evidence type="ECO:0000256" key="5">
    <source>
        <dbReference type="ARBA" id="ARBA00022982"/>
    </source>
</evidence>
<dbReference type="PROSITE" id="PS00201">
    <property type="entry name" value="FLAVODOXIN"/>
    <property type="match status" value="1"/>
</dbReference>
<dbReference type="Gene3D" id="3.40.50.360">
    <property type="match status" value="1"/>
</dbReference>
<dbReference type="InterPro" id="IPR051285">
    <property type="entry name" value="NADH_oxidoreductase_modular"/>
</dbReference>
<keyword evidence="4" id="KW-0813">Transport</keyword>
<dbReference type="SUPFAM" id="SSF50475">
    <property type="entry name" value="FMN-binding split barrel"/>
    <property type="match status" value="1"/>
</dbReference>
<dbReference type="InterPro" id="IPR029039">
    <property type="entry name" value="Flavoprotein-like_sf"/>
</dbReference>
<comment type="similarity">
    <text evidence="2">In the C-terminal section; belongs to the flavodoxin reductase family.</text>
</comment>